<feature type="region of interest" description="Disordered" evidence="1">
    <location>
        <begin position="1"/>
        <end position="24"/>
    </location>
</feature>
<proteinExistence type="predicted"/>
<gene>
    <name evidence="3" type="ORF">B0T15DRAFT_513890</name>
</gene>
<feature type="compositionally biased region" description="Low complexity" evidence="1">
    <location>
        <begin position="1"/>
        <end position="15"/>
    </location>
</feature>
<protein>
    <recommendedName>
        <fullName evidence="2">N-acetyltransferase domain-containing protein</fullName>
    </recommendedName>
</protein>
<accession>A0AAJ0LZT3</accession>
<reference evidence="3" key="2">
    <citation type="submission" date="2023-06" db="EMBL/GenBank/DDBJ databases">
        <authorList>
            <consortium name="Lawrence Berkeley National Laboratory"/>
            <person name="Mondo S.J."/>
            <person name="Hensen N."/>
            <person name="Bonometti L."/>
            <person name="Westerberg I."/>
            <person name="Brannstrom I.O."/>
            <person name="Guillou S."/>
            <person name="Cros-Aarteil S."/>
            <person name="Calhoun S."/>
            <person name="Haridas S."/>
            <person name="Kuo A."/>
            <person name="Pangilinan J."/>
            <person name="Riley R."/>
            <person name="Labutti K."/>
            <person name="Andreopoulos B."/>
            <person name="Lipzen A."/>
            <person name="Chen C."/>
            <person name="Yanf M."/>
            <person name="Daum C."/>
            <person name="Ng V."/>
            <person name="Clum A."/>
            <person name="Steindorff A."/>
            <person name="Ohm R."/>
            <person name="Martin F."/>
            <person name="Silar P."/>
            <person name="Natvig D."/>
            <person name="Lalanne C."/>
            <person name="Gautier V."/>
            <person name="Ament-Velasquez S.L."/>
            <person name="Kruys A."/>
            <person name="Hutchinson M.I."/>
            <person name="Powell A.J."/>
            <person name="Barry K."/>
            <person name="Miller A.N."/>
            <person name="Grigoriev I.V."/>
            <person name="Debuchy R."/>
            <person name="Gladieux P."/>
            <person name="Thoren M.H."/>
            <person name="Johannesson H."/>
        </authorList>
    </citation>
    <scope>NUCLEOTIDE SEQUENCE</scope>
    <source>
        <strain evidence="3">CBS 333.67</strain>
    </source>
</reference>
<dbReference type="Proteomes" id="UP001273166">
    <property type="component" value="Unassembled WGS sequence"/>
</dbReference>
<sequence length="200" mass="21681">MATTTTTTTTTATTTNNHTNQPLHFRVATPTDAARLYPLVQSAYRGNESRLGWTNEADLLAGDRISVEGILAKITHPEGAVLLATATTAHTSSSAANGAAAEEGEEEEVLIACCEVLRRTPETAYFGMFAVSPRRQGGGVGKQVLAHAEEHCKRLIAWYLRRGYRRTGEEVAFPYADLARTGGVALREDLHMVILAKDLR</sequence>
<dbReference type="InterPro" id="IPR000182">
    <property type="entry name" value="GNAT_dom"/>
</dbReference>
<organism evidence="3 4">
    <name type="scientific">Chaetomium strumarium</name>
    <dbReference type="NCBI Taxonomy" id="1170767"/>
    <lineage>
        <taxon>Eukaryota</taxon>
        <taxon>Fungi</taxon>
        <taxon>Dikarya</taxon>
        <taxon>Ascomycota</taxon>
        <taxon>Pezizomycotina</taxon>
        <taxon>Sordariomycetes</taxon>
        <taxon>Sordariomycetidae</taxon>
        <taxon>Sordariales</taxon>
        <taxon>Chaetomiaceae</taxon>
        <taxon>Chaetomium</taxon>
    </lineage>
</organism>
<dbReference type="Gene3D" id="3.40.630.30">
    <property type="match status" value="1"/>
</dbReference>
<dbReference type="InterPro" id="IPR016181">
    <property type="entry name" value="Acyl_CoA_acyltransferase"/>
</dbReference>
<keyword evidence="4" id="KW-1185">Reference proteome</keyword>
<reference evidence="3" key="1">
    <citation type="journal article" date="2023" name="Mol. Phylogenet. Evol.">
        <title>Genome-scale phylogeny and comparative genomics of the fungal order Sordariales.</title>
        <authorList>
            <person name="Hensen N."/>
            <person name="Bonometti L."/>
            <person name="Westerberg I."/>
            <person name="Brannstrom I.O."/>
            <person name="Guillou S."/>
            <person name="Cros-Aarteil S."/>
            <person name="Calhoun S."/>
            <person name="Haridas S."/>
            <person name="Kuo A."/>
            <person name="Mondo S."/>
            <person name="Pangilinan J."/>
            <person name="Riley R."/>
            <person name="LaButti K."/>
            <person name="Andreopoulos B."/>
            <person name="Lipzen A."/>
            <person name="Chen C."/>
            <person name="Yan M."/>
            <person name="Daum C."/>
            <person name="Ng V."/>
            <person name="Clum A."/>
            <person name="Steindorff A."/>
            <person name="Ohm R.A."/>
            <person name="Martin F."/>
            <person name="Silar P."/>
            <person name="Natvig D.O."/>
            <person name="Lalanne C."/>
            <person name="Gautier V."/>
            <person name="Ament-Velasquez S.L."/>
            <person name="Kruys A."/>
            <person name="Hutchinson M.I."/>
            <person name="Powell A.J."/>
            <person name="Barry K."/>
            <person name="Miller A.N."/>
            <person name="Grigoriev I.V."/>
            <person name="Debuchy R."/>
            <person name="Gladieux P."/>
            <person name="Hiltunen Thoren M."/>
            <person name="Johannesson H."/>
        </authorList>
    </citation>
    <scope>NUCLEOTIDE SEQUENCE</scope>
    <source>
        <strain evidence="3">CBS 333.67</strain>
    </source>
</reference>
<dbReference type="GeneID" id="87886905"/>
<dbReference type="CDD" id="cd04301">
    <property type="entry name" value="NAT_SF"/>
    <property type="match status" value="1"/>
</dbReference>
<dbReference type="Pfam" id="PF00583">
    <property type="entry name" value="Acetyltransf_1"/>
    <property type="match status" value="1"/>
</dbReference>
<evidence type="ECO:0000259" key="2">
    <source>
        <dbReference type="PROSITE" id="PS51186"/>
    </source>
</evidence>
<dbReference type="RefSeq" id="XP_062719531.1">
    <property type="nucleotide sequence ID" value="XM_062868076.1"/>
</dbReference>
<comment type="caution">
    <text evidence="3">The sequence shown here is derived from an EMBL/GenBank/DDBJ whole genome shotgun (WGS) entry which is preliminary data.</text>
</comment>
<name>A0AAJ0LZT3_9PEZI</name>
<dbReference type="GO" id="GO:0016747">
    <property type="term" value="F:acyltransferase activity, transferring groups other than amino-acyl groups"/>
    <property type="evidence" value="ECO:0007669"/>
    <property type="project" value="InterPro"/>
</dbReference>
<evidence type="ECO:0000313" key="4">
    <source>
        <dbReference type="Proteomes" id="UP001273166"/>
    </source>
</evidence>
<dbReference type="PROSITE" id="PS51186">
    <property type="entry name" value="GNAT"/>
    <property type="match status" value="1"/>
</dbReference>
<dbReference type="AlphaFoldDB" id="A0AAJ0LZT3"/>
<dbReference type="EMBL" id="JAUDZG010000006">
    <property type="protein sequence ID" value="KAK3303751.1"/>
    <property type="molecule type" value="Genomic_DNA"/>
</dbReference>
<dbReference type="SUPFAM" id="SSF55729">
    <property type="entry name" value="Acyl-CoA N-acyltransferases (Nat)"/>
    <property type="match status" value="1"/>
</dbReference>
<feature type="domain" description="N-acetyltransferase" evidence="2">
    <location>
        <begin position="23"/>
        <end position="200"/>
    </location>
</feature>
<evidence type="ECO:0000256" key="1">
    <source>
        <dbReference type="SAM" id="MobiDB-lite"/>
    </source>
</evidence>
<evidence type="ECO:0000313" key="3">
    <source>
        <dbReference type="EMBL" id="KAK3303751.1"/>
    </source>
</evidence>